<feature type="region of interest" description="Disordered" evidence="10">
    <location>
        <begin position="91"/>
        <end position="119"/>
    </location>
</feature>
<evidence type="ECO:0000256" key="10">
    <source>
        <dbReference type="SAM" id="MobiDB-lite"/>
    </source>
</evidence>
<evidence type="ECO:0000256" key="3">
    <source>
        <dbReference type="ARBA" id="ARBA00008146"/>
    </source>
</evidence>
<proteinExistence type="inferred from homology"/>
<keyword evidence="13" id="KW-1185">Reference proteome</keyword>
<dbReference type="InterPro" id="IPR034099">
    <property type="entry name" value="SmD3"/>
</dbReference>
<dbReference type="FunFam" id="2.30.30.100:FF:000002">
    <property type="entry name" value="Small nuclear ribonucleoprotein Sm D3"/>
    <property type="match status" value="1"/>
</dbReference>
<accession>A0A4D9DBF6</accession>
<protein>
    <recommendedName>
        <fullName evidence="9">Small nuclear ribonucleoprotein Sm D3</fullName>
        <shortName evidence="9">Sm-D3</shortName>
    </recommendedName>
    <alternativeName>
        <fullName evidence="9">snRNP core protein D3</fullName>
    </alternativeName>
</protein>
<evidence type="ECO:0000256" key="5">
    <source>
        <dbReference type="ARBA" id="ARBA00022664"/>
    </source>
</evidence>
<reference evidence="12 13" key="1">
    <citation type="submission" date="2019-01" db="EMBL/GenBank/DDBJ databases">
        <title>Nuclear Genome Assembly of the Microalgal Biofuel strain Nannochloropsis salina CCMP1776.</title>
        <authorList>
            <person name="Hovde B."/>
        </authorList>
    </citation>
    <scope>NUCLEOTIDE SEQUENCE [LARGE SCALE GENOMIC DNA]</scope>
    <source>
        <strain evidence="12 13">CCMP1776</strain>
    </source>
</reference>
<evidence type="ECO:0000256" key="1">
    <source>
        <dbReference type="ARBA" id="ARBA00004123"/>
    </source>
</evidence>
<dbReference type="SMART" id="SM00651">
    <property type="entry name" value="Sm"/>
    <property type="match status" value="1"/>
</dbReference>
<comment type="subcellular location">
    <subcellularLocation>
        <location evidence="2">Cytoplasm</location>
        <location evidence="2">Cytosol</location>
    </subcellularLocation>
    <subcellularLocation>
        <location evidence="1 9">Nucleus</location>
    </subcellularLocation>
</comment>
<comment type="caution">
    <text evidence="12">The sequence shown here is derived from an EMBL/GenBank/DDBJ whole genome shotgun (WGS) entry which is preliminary data.</text>
</comment>
<dbReference type="InterPro" id="IPR010920">
    <property type="entry name" value="LSM_dom_sf"/>
</dbReference>
<keyword evidence="4" id="KW-0963">Cytoplasm</keyword>
<feature type="domain" description="Sm" evidence="11">
    <location>
        <begin position="9"/>
        <end position="81"/>
    </location>
</feature>
<dbReference type="GO" id="GO:0005829">
    <property type="term" value="C:cytosol"/>
    <property type="evidence" value="ECO:0007669"/>
    <property type="project" value="UniProtKB-SubCell"/>
</dbReference>
<dbReference type="PROSITE" id="PS52002">
    <property type="entry name" value="SM"/>
    <property type="match status" value="1"/>
</dbReference>
<dbReference type="CDD" id="cd01721">
    <property type="entry name" value="Sm_D3"/>
    <property type="match status" value="1"/>
</dbReference>
<dbReference type="GO" id="GO:0003723">
    <property type="term" value="F:RNA binding"/>
    <property type="evidence" value="ECO:0007669"/>
    <property type="project" value="InterPro"/>
</dbReference>
<sequence>MATMKALSVPVKLLKEGEGHVVTAELKSGEVYRGLLMESEDTMNVHLSDVTHTARNGKVRKLEQVYLRGSHLKFIVLPEILKHAPVFKKVQGMKKKESSKTAGRGRGGAFRGKKRKAGN</sequence>
<evidence type="ECO:0000256" key="6">
    <source>
        <dbReference type="ARBA" id="ARBA00023187"/>
    </source>
</evidence>
<dbReference type="InterPro" id="IPR047575">
    <property type="entry name" value="Sm"/>
</dbReference>
<dbReference type="Proteomes" id="UP000355283">
    <property type="component" value="Unassembled WGS sequence"/>
</dbReference>
<comment type="similarity">
    <text evidence="3 9">Belongs to the snRNP core protein family.</text>
</comment>
<keyword evidence="7 9" id="KW-0539">Nucleus</keyword>
<dbReference type="GO" id="GO:0005681">
    <property type="term" value="C:spliceosomal complex"/>
    <property type="evidence" value="ECO:0007669"/>
    <property type="project" value="InterPro"/>
</dbReference>
<gene>
    <name evidence="12" type="ORF">NSK_000683</name>
</gene>
<evidence type="ECO:0000259" key="11">
    <source>
        <dbReference type="PROSITE" id="PS52002"/>
    </source>
</evidence>
<keyword evidence="8 9" id="KW-0687">Ribonucleoprotein</keyword>
<evidence type="ECO:0000256" key="8">
    <source>
        <dbReference type="ARBA" id="ARBA00023274"/>
    </source>
</evidence>
<evidence type="ECO:0000313" key="13">
    <source>
        <dbReference type="Proteomes" id="UP000355283"/>
    </source>
</evidence>
<dbReference type="AlphaFoldDB" id="A0A4D9DBF6"/>
<evidence type="ECO:0000256" key="7">
    <source>
        <dbReference type="ARBA" id="ARBA00023242"/>
    </source>
</evidence>
<dbReference type="Gene3D" id="2.30.30.100">
    <property type="match status" value="1"/>
</dbReference>
<evidence type="ECO:0000256" key="9">
    <source>
        <dbReference type="RuleBase" id="RU365050"/>
    </source>
</evidence>
<keyword evidence="6 9" id="KW-0508">mRNA splicing</keyword>
<dbReference type="SUPFAM" id="SSF50182">
    <property type="entry name" value="Sm-like ribonucleoproteins"/>
    <property type="match status" value="1"/>
</dbReference>
<dbReference type="Pfam" id="PF01423">
    <property type="entry name" value="LSM"/>
    <property type="match status" value="1"/>
</dbReference>
<dbReference type="OrthoDB" id="6425924at2759"/>
<evidence type="ECO:0000256" key="4">
    <source>
        <dbReference type="ARBA" id="ARBA00022490"/>
    </source>
</evidence>
<evidence type="ECO:0000256" key="2">
    <source>
        <dbReference type="ARBA" id="ARBA00004514"/>
    </source>
</evidence>
<keyword evidence="5 9" id="KW-0507">mRNA processing</keyword>
<dbReference type="EMBL" id="SDOX01000002">
    <property type="protein sequence ID" value="TFJ88334.1"/>
    <property type="molecule type" value="Genomic_DNA"/>
</dbReference>
<dbReference type="GO" id="GO:0000387">
    <property type="term" value="P:spliceosomal snRNP assembly"/>
    <property type="evidence" value="ECO:0007669"/>
    <property type="project" value="UniProtKB-UniRule"/>
</dbReference>
<name>A0A4D9DBF6_9STRA</name>
<organism evidence="12 13">
    <name type="scientific">Nannochloropsis salina CCMP1776</name>
    <dbReference type="NCBI Taxonomy" id="1027361"/>
    <lineage>
        <taxon>Eukaryota</taxon>
        <taxon>Sar</taxon>
        <taxon>Stramenopiles</taxon>
        <taxon>Ochrophyta</taxon>
        <taxon>Eustigmatophyceae</taxon>
        <taxon>Eustigmatales</taxon>
        <taxon>Monodopsidaceae</taxon>
        <taxon>Microchloropsis</taxon>
        <taxon>Microchloropsis salina</taxon>
    </lineage>
</organism>
<dbReference type="InterPro" id="IPR001163">
    <property type="entry name" value="Sm_dom_euk/arc"/>
</dbReference>
<dbReference type="InterPro" id="IPR027141">
    <property type="entry name" value="LSm4/Sm_D1/D3"/>
</dbReference>
<dbReference type="PANTHER" id="PTHR23338">
    <property type="entry name" value="SMALL NUCLEAR RIBONUCLEOPROTEIN SM"/>
    <property type="match status" value="1"/>
</dbReference>
<evidence type="ECO:0000313" key="12">
    <source>
        <dbReference type="EMBL" id="TFJ88334.1"/>
    </source>
</evidence>